<dbReference type="Proteomes" id="UP000215450">
    <property type="component" value="Unassembled WGS sequence"/>
</dbReference>
<feature type="domain" description="GAF" evidence="2">
    <location>
        <begin position="36"/>
        <end position="159"/>
    </location>
</feature>
<reference evidence="5" key="3">
    <citation type="submission" date="2017-06" db="EMBL/GenBank/DDBJ databases">
        <authorList>
            <person name="Laurent S."/>
        </authorList>
    </citation>
    <scope>NUCLEOTIDE SEQUENCE [LARGE SCALE GENOMIC DNA]</scope>
</reference>
<sequence length="168" mass="18668">MYEIHSSVQSKSEKYEELLPQLRAVMAADSDLFIATLANTCAVLKEHFGWFWVGFYLVNKTGDELILAPFQGTIACTRIAKGRGVCGQSWARNEIMVVKDVNAHPDHIACSALSQSEIVLPVYNKRGEIVGVLDIDHTEIATFDDTDAHYLRLVCDSLTELLNVPELA</sequence>
<reference evidence="4" key="2">
    <citation type="submission" date="2017-06" db="EMBL/GenBank/DDBJ databases">
        <authorList>
            <person name="Kim H.J."/>
            <person name="Triplett B.A."/>
        </authorList>
    </citation>
    <scope>NUCLEOTIDE SEQUENCE [LARGE SCALE GENOMIC DNA]</scope>
    <source>
        <strain evidence="4">Kingella_eburonensis</strain>
    </source>
</reference>
<dbReference type="STRING" id="1522312.GCA_900177895_01501"/>
<reference evidence="3" key="1">
    <citation type="submission" date="2017-05" db="EMBL/GenBank/DDBJ databases">
        <authorList>
            <person name="Song R."/>
            <person name="Chenine A.L."/>
            <person name="Ruprecht R.M."/>
        </authorList>
    </citation>
    <scope>NUCLEOTIDE SEQUENCE</scope>
    <source>
        <strain evidence="3">Kingella_eburonensis</strain>
    </source>
</reference>
<dbReference type="Gene3D" id="3.30.450.40">
    <property type="match status" value="1"/>
</dbReference>
<evidence type="ECO:0000313" key="5">
    <source>
        <dbReference type="Proteomes" id="UP000215450"/>
    </source>
</evidence>
<dbReference type="Pfam" id="PF13185">
    <property type="entry name" value="GAF_2"/>
    <property type="match status" value="1"/>
</dbReference>
<dbReference type="PANTHER" id="PTHR21021:SF15">
    <property type="entry name" value="FREE METHIONINE-R-SULFOXIDE REDUCTASE"/>
    <property type="match status" value="1"/>
</dbReference>
<gene>
    <name evidence="3" type="primary">msrC</name>
    <name evidence="4" type="ORF">KEBURONENSIS_01086</name>
    <name evidence="3" type="ORF">KEBURONENSIS_01162</name>
</gene>
<dbReference type="FunFam" id="3.30.450.40:FF:000008">
    <property type="entry name" value="GAF domain-containing proteins"/>
    <property type="match status" value="1"/>
</dbReference>
<dbReference type="OrthoDB" id="9796252at2"/>
<dbReference type="SUPFAM" id="SSF55781">
    <property type="entry name" value="GAF domain-like"/>
    <property type="match status" value="1"/>
</dbReference>
<dbReference type="EMBL" id="FXUV02000018">
    <property type="protein sequence ID" value="SNB63599.1"/>
    <property type="molecule type" value="Genomic_DNA"/>
</dbReference>
<dbReference type="InterPro" id="IPR003018">
    <property type="entry name" value="GAF"/>
</dbReference>
<dbReference type="EMBL" id="FXUV01000016">
    <property type="protein sequence ID" value="SMQ12152.1"/>
    <property type="molecule type" value="Genomic_DNA"/>
</dbReference>
<name>A0A238HFK2_9NEIS</name>
<keyword evidence="3" id="KW-0560">Oxidoreductase</keyword>
<dbReference type="GO" id="GO:0005829">
    <property type="term" value="C:cytosol"/>
    <property type="evidence" value="ECO:0007669"/>
    <property type="project" value="TreeGrafter"/>
</dbReference>
<dbReference type="GeneID" id="83625596"/>
<comment type="similarity">
    <text evidence="1">Belongs to the free Met sulfoxide reductase family.</text>
</comment>
<dbReference type="InterPro" id="IPR051330">
    <property type="entry name" value="Phosphatase_reg/MetRdx"/>
</dbReference>
<dbReference type="AlphaFoldDB" id="A0A238HFK2"/>
<dbReference type="RefSeq" id="WP_032137720.1">
    <property type="nucleotide sequence ID" value="NZ_CCNJ01000063.1"/>
</dbReference>
<evidence type="ECO:0000259" key="2">
    <source>
        <dbReference type="Pfam" id="PF13185"/>
    </source>
</evidence>
<evidence type="ECO:0000256" key="1">
    <source>
        <dbReference type="ARBA" id="ARBA00038454"/>
    </source>
</evidence>
<dbReference type="InterPro" id="IPR029016">
    <property type="entry name" value="GAF-like_dom_sf"/>
</dbReference>
<accession>A0A238HFK2</accession>
<dbReference type="GO" id="GO:0033745">
    <property type="term" value="F:L-methionine-(R)-S-oxide reductase activity"/>
    <property type="evidence" value="ECO:0007669"/>
    <property type="project" value="UniProtKB-EC"/>
</dbReference>
<dbReference type="PANTHER" id="PTHR21021">
    <property type="entry name" value="GAF/PUTATIVE CYTOSKELETAL PROTEIN"/>
    <property type="match status" value="1"/>
</dbReference>
<proteinExistence type="inferred from homology"/>
<protein>
    <submittedName>
        <fullName evidence="3">Free methionine-R-sulfoxide reductase</fullName>
        <ecNumber evidence="3">1.8.4.14</ecNumber>
    </submittedName>
</protein>
<dbReference type="EC" id="1.8.4.14" evidence="3"/>
<organism evidence="3">
    <name type="scientific">Kingella negevensis</name>
    <dbReference type="NCBI Taxonomy" id="1522312"/>
    <lineage>
        <taxon>Bacteria</taxon>
        <taxon>Pseudomonadati</taxon>
        <taxon>Pseudomonadota</taxon>
        <taxon>Betaproteobacteria</taxon>
        <taxon>Neisseriales</taxon>
        <taxon>Neisseriaceae</taxon>
        <taxon>Kingella</taxon>
    </lineage>
</organism>
<evidence type="ECO:0000313" key="4">
    <source>
        <dbReference type="EMBL" id="SNB63599.1"/>
    </source>
</evidence>
<keyword evidence="5" id="KW-1185">Reference proteome</keyword>
<evidence type="ECO:0000313" key="3">
    <source>
        <dbReference type="EMBL" id="SMQ12152.1"/>
    </source>
</evidence>